<organism evidence="2 3">
    <name type="scientific">Papillibacter cinnamivorans DSM 12816</name>
    <dbReference type="NCBI Taxonomy" id="1122930"/>
    <lineage>
        <taxon>Bacteria</taxon>
        <taxon>Bacillati</taxon>
        <taxon>Bacillota</taxon>
        <taxon>Clostridia</taxon>
        <taxon>Eubacteriales</taxon>
        <taxon>Oscillospiraceae</taxon>
        <taxon>Papillibacter</taxon>
    </lineage>
</organism>
<evidence type="ECO:0000313" key="2">
    <source>
        <dbReference type="EMBL" id="SMC45714.1"/>
    </source>
</evidence>
<dbReference type="InterPro" id="IPR007863">
    <property type="entry name" value="Peptidase_M16_C"/>
</dbReference>
<dbReference type="SUPFAM" id="SSF63411">
    <property type="entry name" value="LuxS/MPP-like metallohydrolase"/>
    <property type="match status" value="2"/>
</dbReference>
<dbReference type="Proteomes" id="UP000192790">
    <property type="component" value="Unassembled WGS sequence"/>
</dbReference>
<keyword evidence="3" id="KW-1185">Reference proteome</keyword>
<protein>
    <submittedName>
        <fullName evidence="2">Predicted Zn-dependent peptidase</fullName>
    </submittedName>
</protein>
<dbReference type="RefSeq" id="WP_242942761.1">
    <property type="nucleotide sequence ID" value="NZ_FWXW01000002.1"/>
</dbReference>
<dbReference type="Pfam" id="PF05193">
    <property type="entry name" value="Peptidase_M16_C"/>
    <property type="match status" value="1"/>
</dbReference>
<feature type="domain" description="Peptidase M16 C-terminal" evidence="1">
    <location>
        <begin position="184"/>
        <end position="359"/>
    </location>
</feature>
<dbReference type="EMBL" id="FWXW01000002">
    <property type="protein sequence ID" value="SMC45714.1"/>
    <property type="molecule type" value="Genomic_DNA"/>
</dbReference>
<name>A0A1W1ZBA3_9FIRM</name>
<evidence type="ECO:0000259" key="1">
    <source>
        <dbReference type="Pfam" id="PF05193"/>
    </source>
</evidence>
<dbReference type="InterPro" id="IPR011249">
    <property type="entry name" value="Metalloenz_LuxS/M16"/>
</dbReference>
<proteinExistence type="predicted"/>
<dbReference type="InterPro" id="IPR050361">
    <property type="entry name" value="MPP/UQCRC_Complex"/>
</dbReference>
<dbReference type="PANTHER" id="PTHR11851">
    <property type="entry name" value="METALLOPROTEASE"/>
    <property type="match status" value="1"/>
</dbReference>
<gene>
    <name evidence="2" type="ORF">SAMN02745168_0941</name>
</gene>
<dbReference type="GO" id="GO:0046872">
    <property type="term" value="F:metal ion binding"/>
    <property type="evidence" value="ECO:0007669"/>
    <property type="project" value="InterPro"/>
</dbReference>
<evidence type="ECO:0000313" key="3">
    <source>
        <dbReference type="Proteomes" id="UP000192790"/>
    </source>
</evidence>
<dbReference type="STRING" id="1122930.SAMN02745168_0941"/>
<accession>A0A1W1ZBA3</accession>
<dbReference type="Gene3D" id="3.30.830.10">
    <property type="entry name" value="Metalloenzyme, LuxS/M16 peptidase-like"/>
    <property type="match status" value="2"/>
</dbReference>
<dbReference type="AlphaFoldDB" id="A0A1W1ZBA3"/>
<dbReference type="NCBIfam" id="NF047422">
    <property type="entry name" value="YfmF_fam"/>
    <property type="match status" value="1"/>
</dbReference>
<reference evidence="2 3" key="1">
    <citation type="submission" date="2017-04" db="EMBL/GenBank/DDBJ databases">
        <authorList>
            <person name="Afonso C.L."/>
            <person name="Miller P.J."/>
            <person name="Scott M.A."/>
            <person name="Spackman E."/>
            <person name="Goraichik I."/>
            <person name="Dimitrov K.M."/>
            <person name="Suarez D.L."/>
            <person name="Swayne D.E."/>
        </authorList>
    </citation>
    <scope>NUCLEOTIDE SEQUENCE [LARGE SCALE GENOMIC DNA]</scope>
    <source>
        <strain evidence="2 3">DSM 12816</strain>
    </source>
</reference>
<sequence length="428" mass="47350">MTNAVRKEIMPGVFLTSFRTKKFKTGLLSMNLLTPLKAASASKNAMLPSVLRRGTARYPDMEQLSAALDSLYGAQIESVVRKKGEVQCVGFVSSFIDEALTPGQEKLLEPVADLLGELLLSPATRNGRFYTEYVEGEKNNLKDRIRAIVNDKRQYADKRLVELMCREEDYSVDKLGSEEAASAVSGQKLFEQYNRLLASSRLELFYSGSASPERVEGAMLYALESLPRPGATEPVDTAVKKAAPEEPQVVTESMDVTQGKLAIGFRLGGRGAPDYPAQTLFHTAYGGTSTSKLFLNVREKLSLCYFASSALHRSKGILTVSSGIEFKNYEKARDEILAQLKAIQEGKLEDWELEAAKRSVVNAMRSTLDSQTRMEDFYLGQALEELPYGPMEFAAQIEKVTAEEIRRAAEAARLDTIYFLRGPDKGGE</sequence>
<dbReference type="PANTHER" id="PTHR11851:SF186">
    <property type="entry name" value="INACTIVE METALLOPROTEASE YMFF-RELATED"/>
    <property type="match status" value="1"/>
</dbReference>